<accession>A0A451GBX4</accession>
<evidence type="ECO:0000313" key="3">
    <source>
        <dbReference type="Proteomes" id="UP000273811"/>
    </source>
</evidence>
<evidence type="ECO:0000313" key="2">
    <source>
        <dbReference type="EMBL" id="RWR12607.1"/>
    </source>
</evidence>
<organism evidence="2 3">
    <name type="scientific">Siminovitchia fortis</name>
    <dbReference type="NCBI Taxonomy" id="254758"/>
    <lineage>
        <taxon>Bacteria</taxon>
        <taxon>Bacillati</taxon>
        <taxon>Bacillota</taxon>
        <taxon>Bacilli</taxon>
        <taxon>Bacillales</taxon>
        <taxon>Bacillaceae</taxon>
        <taxon>Siminovitchia</taxon>
    </lineage>
</organism>
<dbReference type="AlphaFoldDB" id="A0A451GBX4"/>
<dbReference type="InterPro" id="IPR013784">
    <property type="entry name" value="Carb-bd-like_fold"/>
</dbReference>
<reference evidence="2" key="1">
    <citation type="submission" date="2018-12" db="EMBL/GenBank/DDBJ databases">
        <authorList>
            <person name="Sun L."/>
            <person name="Chen Z."/>
        </authorList>
    </citation>
    <scope>NUCLEOTIDE SEQUENCE [LARGE SCALE GENOMIC DNA]</scope>
    <source>
        <strain evidence="2">DSM 16012</strain>
    </source>
</reference>
<dbReference type="Gene3D" id="1.25.40.10">
    <property type="entry name" value="Tetratricopeptide repeat domain"/>
    <property type="match status" value="2"/>
</dbReference>
<dbReference type="SUPFAM" id="SSF49452">
    <property type="entry name" value="Starch-binding domain-like"/>
    <property type="match status" value="1"/>
</dbReference>
<name>A0A451GBX4_9BACI</name>
<keyword evidence="1" id="KW-0812">Transmembrane</keyword>
<keyword evidence="1" id="KW-0472">Membrane</keyword>
<dbReference type="Proteomes" id="UP000273811">
    <property type="component" value="Unassembled WGS sequence"/>
</dbReference>
<dbReference type="InterPro" id="IPR011990">
    <property type="entry name" value="TPR-like_helical_dom_sf"/>
</dbReference>
<feature type="transmembrane region" description="Helical" evidence="1">
    <location>
        <begin position="12"/>
        <end position="32"/>
    </location>
</feature>
<dbReference type="RefSeq" id="WP_120071518.1">
    <property type="nucleotide sequence ID" value="NZ_CP126113.1"/>
</dbReference>
<dbReference type="SUPFAM" id="SSF48452">
    <property type="entry name" value="TPR-like"/>
    <property type="match status" value="2"/>
</dbReference>
<sequence>MKIKIKVKHAALILICIPLIVFVIGPQLQIYIAKKQVEYGQAAAKTKLLQSLDSSMILDSQKWKIIQNYMLDDYMAGQFDVYIGPAFSQVSHPDRDVTFTWDEMYPYLNMYVTKGPIDEYFASAAKQLAVHYKTIGQVDKAQDILQKAIERTAGSSDSWVGQELQLEQTQILIEQADYSAAKQLLQEMSKSNDPENDYFQAKIAQKKAEIKLRQGHVQDAYKEVQNALAQYEEIPAEKDSREADEIPAGYEELLSLKKSLQTALAQQSHINNTVKGRIVYSDGTPVANAGVFLQAEEDAGSSITPDEPYQQTTDADGYFNISGVLPGSYQITIGLSFDQIDGWTWPVTMDEWIDVGEKKTFTYDITLQKLIDIKSPVNQQKITDKHILFSWEKIEGADYYQLNLGADIDSGSISTVFKSYITDNQIKVPAEEVYDHPLGVIFPGDDLSTVSPKSLLAFTNTDNRFSWSVEAYRADGELITRSNGYRLDQDTMGNLPFFYLKERSMTKADQLLVDKKLKKALAAYQSNYEKDPDDIHSLRMIVRLMDAESSDKHATENEKSIPYLQAYAEKTNSPQAIFRLVEYYYEKQQWGAFNRWFNQYEAAADGHLESYDQAIYASALMKQGKLKEASEQFKQVMKLDNSHRFIGSWLAVELYEGKTFEHALAIAKEYPERPFADEKRDWFYMVQALQEESETDSHYREELKEVLGLYFKNKDQELSNWMKTADKPAMKEFIRAVKDVS</sequence>
<keyword evidence="3" id="KW-1185">Reference proteome</keyword>
<proteinExistence type="predicted"/>
<protein>
    <recommendedName>
        <fullName evidence="4">Carboxypeptidase regulatory-like domain-containing protein</fullName>
    </recommendedName>
</protein>
<keyword evidence="1" id="KW-1133">Transmembrane helix</keyword>
<gene>
    <name evidence="2" type="ORF">D4N35_006195</name>
</gene>
<dbReference type="EMBL" id="QYTU02000009">
    <property type="protein sequence ID" value="RWR12607.1"/>
    <property type="molecule type" value="Genomic_DNA"/>
</dbReference>
<evidence type="ECO:0000256" key="1">
    <source>
        <dbReference type="SAM" id="Phobius"/>
    </source>
</evidence>
<dbReference type="OrthoDB" id="1947780at2"/>
<dbReference type="GO" id="GO:0030246">
    <property type="term" value="F:carbohydrate binding"/>
    <property type="evidence" value="ECO:0007669"/>
    <property type="project" value="InterPro"/>
</dbReference>
<comment type="caution">
    <text evidence="2">The sequence shown here is derived from an EMBL/GenBank/DDBJ whole genome shotgun (WGS) entry which is preliminary data.</text>
</comment>
<dbReference type="Gene3D" id="2.60.40.1120">
    <property type="entry name" value="Carboxypeptidase-like, regulatory domain"/>
    <property type="match status" value="1"/>
</dbReference>
<dbReference type="Pfam" id="PF13620">
    <property type="entry name" value="CarboxypepD_reg"/>
    <property type="match status" value="1"/>
</dbReference>
<evidence type="ECO:0008006" key="4">
    <source>
        <dbReference type="Google" id="ProtNLM"/>
    </source>
</evidence>